<keyword evidence="11" id="KW-0511">Multifunctional enzyme</keyword>
<proteinExistence type="inferred from homology"/>
<dbReference type="PROSITE" id="PS51066">
    <property type="entry name" value="ZF_FPG_2"/>
    <property type="match status" value="1"/>
</dbReference>
<comment type="caution">
    <text evidence="17">The sequence shown here is derived from an EMBL/GenBank/DDBJ whole genome shotgun (WGS) entry which is preliminary data.</text>
</comment>
<reference evidence="17 18" key="1">
    <citation type="submission" date="2018-11" db="EMBL/GenBank/DDBJ databases">
        <title>Draft genome of Simplicispira Flexivirga sp. BO-16.</title>
        <authorList>
            <person name="Im W.T."/>
        </authorList>
    </citation>
    <scope>NUCLEOTIDE SEQUENCE [LARGE SCALE GENOMIC DNA]</scope>
    <source>
        <strain evidence="17 18">BO-16</strain>
    </source>
</reference>
<keyword evidence="9" id="KW-0234">DNA repair</keyword>
<dbReference type="AlphaFoldDB" id="A0A3M9M884"/>
<evidence type="ECO:0000256" key="8">
    <source>
        <dbReference type="ARBA" id="ARBA00023125"/>
    </source>
</evidence>
<dbReference type="EC" id="4.2.99.18" evidence="2"/>
<dbReference type="PROSITE" id="PS51068">
    <property type="entry name" value="FPG_CAT"/>
    <property type="match status" value="1"/>
</dbReference>
<dbReference type="InterPro" id="IPR015886">
    <property type="entry name" value="H2TH_FPG"/>
</dbReference>
<evidence type="ECO:0000256" key="6">
    <source>
        <dbReference type="ARBA" id="ARBA00022801"/>
    </source>
</evidence>
<keyword evidence="18" id="KW-1185">Reference proteome</keyword>
<evidence type="ECO:0000259" key="15">
    <source>
        <dbReference type="PROSITE" id="PS51066"/>
    </source>
</evidence>
<keyword evidence="12" id="KW-0326">Glycosidase</keyword>
<comment type="catalytic activity">
    <reaction evidence="13">
        <text>2'-deoxyribonucleotide-(2'-deoxyribose 5'-phosphate)-2'-deoxyribonucleotide-DNA = a 3'-end 2'-deoxyribonucleotide-(2,3-dehydro-2,3-deoxyribose 5'-phosphate)-DNA + a 5'-end 5'-phospho-2'-deoxyribonucleoside-DNA + H(+)</text>
        <dbReference type="Rhea" id="RHEA:66592"/>
        <dbReference type="Rhea" id="RHEA-COMP:13180"/>
        <dbReference type="Rhea" id="RHEA-COMP:16897"/>
        <dbReference type="Rhea" id="RHEA-COMP:17067"/>
        <dbReference type="ChEBI" id="CHEBI:15378"/>
        <dbReference type="ChEBI" id="CHEBI:136412"/>
        <dbReference type="ChEBI" id="CHEBI:157695"/>
        <dbReference type="ChEBI" id="CHEBI:167181"/>
        <dbReference type="EC" id="4.2.99.18"/>
    </reaction>
</comment>
<dbReference type="PROSITE" id="PS01242">
    <property type="entry name" value="ZF_FPG_1"/>
    <property type="match status" value="1"/>
</dbReference>
<dbReference type="PANTHER" id="PTHR42697">
    <property type="entry name" value="ENDONUCLEASE 8"/>
    <property type="match status" value="1"/>
</dbReference>
<dbReference type="SUPFAM" id="SSF57716">
    <property type="entry name" value="Glucocorticoid receptor-like (DNA-binding domain)"/>
    <property type="match status" value="1"/>
</dbReference>
<dbReference type="SUPFAM" id="SSF81624">
    <property type="entry name" value="N-terminal domain of MutM-like DNA repair proteins"/>
    <property type="match status" value="1"/>
</dbReference>
<evidence type="ECO:0000256" key="12">
    <source>
        <dbReference type="ARBA" id="ARBA00023295"/>
    </source>
</evidence>
<evidence type="ECO:0000313" key="18">
    <source>
        <dbReference type="Proteomes" id="UP000271678"/>
    </source>
</evidence>
<dbReference type="InterPro" id="IPR035937">
    <property type="entry name" value="FPG_N"/>
</dbReference>
<dbReference type="Pfam" id="PF01149">
    <property type="entry name" value="Fapy_DNA_glyco"/>
    <property type="match status" value="1"/>
</dbReference>
<dbReference type="InterPro" id="IPR044090">
    <property type="entry name" value="Nei2_N"/>
</dbReference>
<dbReference type="GO" id="GO:0003684">
    <property type="term" value="F:damaged DNA binding"/>
    <property type="evidence" value="ECO:0007669"/>
    <property type="project" value="InterPro"/>
</dbReference>
<dbReference type="SMART" id="SM00898">
    <property type="entry name" value="Fapy_DNA_glyco"/>
    <property type="match status" value="1"/>
</dbReference>
<evidence type="ECO:0000256" key="1">
    <source>
        <dbReference type="ARBA" id="ARBA00009409"/>
    </source>
</evidence>
<dbReference type="Proteomes" id="UP000271678">
    <property type="component" value="Unassembled WGS sequence"/>
</dbReference>
<gene>
    <name evidence="17" type="ORF">EFY87_12135</name>
</gene>
<evidence type="ECO:0000256" key="7">
    <source>
        <dbReference type="ARBA" id="ARBA00022833"/>
    </source>
</evidence>
<dbReference type="Pfam" id="PF06831">
    <property type="entry name" value="H2TH"/>
    <property type="match status" value="1"/>
</dbReference>
<dbReference type="GO" id="GO:0000703">
    <property type="term" value="F:oxidized pyrimidine nucleobase lesion DNA N-glycosylase activity"/>
    <property type="evidence" value="ECO:0007669"/>
    <property type="project" value="TreeGrafter"/>
</dbReference>
<dbReference type="InterPro" id="IPR000214">
    <property type="entry name" value="Znf_DNA_glyclase/AP_lyase"/>
</dbReference>
<dbReference type="InterPro" id="IPR010979">
    <property type="entry name" value="Ribosomal_uS13-like_H2TH"/>
</dbReference>
<keyword evidence="10" id="KW-0456">Lyase</keyword>
<evidence type="ECO:0000259" key="16">
    <source>
        <dbReference type="PROSITE" id="PS51068"/>
    </source>
</evidence>
<evidence type="ECO:0000313" key="17">
    <source>
        <dbReference type="EMBL" id="RNI21407.1"/>
    </source>
</evidence>
<dbReference type="GO" id="GO:0140078">
    <property type="term" value="F:class I DNA-(apurinic or apyrimidinic site) endonuclease activity"/>
    <property type="evidence" value="ECO:0007669"/>
    <property type="project" value="UniProtKB-EC"/>
</dbReference>
<dbReference type="Gene3D" id="3.20.190.10">
    <property type="entry name" value="MutM-like, N-terminal"/>
    <property type="match status" value="1"/>
</dbReference>
<keyword evidence="6" id="KW-0378">Hydrolase</keyword>
<feature type="domain" description="Formamidopyrimidine-DNA glycosylase catalytic" evidence="16">
    <location>
        <begin position="2"/>
        <end position="95"/>
    </location>
</feature>
<evidence type="ECO:0000256" key="9">
    <source>
        <dbReference type="ARBA" id="ARBA00023204"/>
    </source>
</evidence>
<dbReference type="SUPFAM" id="SSF46946">
    <property type="entry name" value="S13-like H2TH domain"/>
    <property type="match status" value="1"/>
</dbReference>
<evidence type="ECO:0000256" key="4">
    <source>
        <dbReference type="ARBA" id="ARBA00022763"/>
    </source>
</evidence>
<name>A0A3M9M884_9MICO</name>
<accession>A0A3M9M884</accession>
<dbReference type="RefSeq" id="WP_123271723.1">
    <property type="nucleotide sequence ID" value="NZ_RJJQ01000011.1"/>
</dbReference>
<dbReference type="OrthoDB" id="9800855at2"/>
<sequence length="260" mass="28643">MPEGDAVWRTARRLDDALRGGALVGCELRWPSLAGTRLHGMTTLEIVPHGKHILHRLDSGLTLHSHLRMEGSWRVRRTADMTPNTVRNNDIRALLATAERTAIGLRLGMLDLVDSRDERRLVGHLGPDLLARDWHDDAAHTALTRLRSAPGRLIGAALLDQRNLAGLGTIWTTETLFARRIDPWAPVQALSDERLLSVVDTAHRLLVASISRTGYVDTAAAYGHIGEPCPRCGRLLRNGRIGEPPTQRSLVFCPGCQARA</sequence>
<comment type="similarity">
    <text evidence="1">Belongs to the FPG family.</text>
</comment>
<evidence type="ECO:0000256" key="14">
    <source>
        <dbReference type="PROSITE-ProRule" id="PRU00391"/>
    </source>
</evidence>
<keyword evidence="8" id="KW-0238">DNA-binding</keyword>
<dbReference type="EMBL" id="RJJQ01000011">
    <property type="protein sequence ID" value="RNI21407.1"/>
    <property type="molecule type" value="Genomic_DNA"/>
</dbReference>
<protein>
    <recommendedName>
        <fullName evidence="2">DNA-(apurinic or apyrimidinic site) lyase</fullName>
        <ecNumber evidence="2">4.2.99.18</ecNumber>
    </recommendedName>
</protein>
<keyword evidence="5 14" id="KW-0863">Zinc-finger</keyword>
<evidence type="ECO:0000256" key="10">
    <source>
        <dbReference type="ARBA" id="ARBA00023239"/>
    </source>
</evidence>
<dbReference type="InterPro" id="IPR015887">
    <property type="entry name" value="DNA_glyclase_Znf_dom_DNA_BS"/>
</dbReference>
<dbReference type="CDD" id="cd08971">
    <property type="entry name" value="AcNei2_N"/>
    <property type="match status" value="1"/>
</dbReference>
<evidence type="ECO:0000256" key="5">
    <source>
        <dbReference type="ARBA" id="ARBA00022771"/>
    </source>
</evidence>
<feature type="domain" description="FPG-type" evidence="15">
    <location>
        <begin position="220"/>
        <end position="258"/>
    </location>
</feature>
<keyword evidence="3" id="KW-0479">Metal-binding</keyword>
<dbReference type="InterPro" id="IPR012319">
    <property type="entry name" value="FPG_cat"/>
</dbReference>
<evidence type="ECO:0000256" key="2">
    <source>
        <dbReference type="ARBA" id="ARBA00012720"/>
    </source>
</evidence>
<organism evidence="17 18">
    <name type="scientific">Flexivirga caeni</name>
    <dbReference type="NCBI Taxonomy" id="2294115"/>
    <lineage>
        <taxon>Bacteria</taxon>
        <taxon>Bacillati</taxon>
        <taxon>Actinomycetota</taxon>
        <taxon>Actinomycetes</taxon>
        <taxon>Micrococcales</taxon>
        <taxon>Dermacoccaceae</taxon>
        <taxon>Flexivirga</taxon>
    </lineage>
</organism>
<dbReference type="SMART" id="SM01232">
    <property type="entry name" value="H2TH"/>
    <property type="match status" value="1"/>
</dbReference>
<dbReference type="GO" id="GO:0008270">
    <property type="term" value="F:zinc ion binding"/>
    <property type="evidence" value="ECO:0007669"/>
    <property type="project" value="UniProtKB-KW"/>
</dbReference>
<dbReference type="PANTHER" id="PTHR42697:SF1">
    <property type="entry name" value="ENDONUCLEASE 8"/>
    <property type="match status" value="1"/>
</dbReference>
<keyword evidence="7" id="KW-0862">Zinc</keyword>
<evidence type="ECO:0000256" key="13">
    <source>
        <dbReference type="ARBA" id="ARBA00044632"/>
    </source>
</evidence>
<keyword evidence="4" id="KW-0227">DNA damage</keyword>
<evidence type="ECO:0000256" key="3">
    <source>
        <dbReference type="ARBA" id="ARBA00022723"/>
    </source>
</evidence>
<dbReference type="Gene3D" id="1.10.8.50">
    <property type="match status" value="1"/>
</dbReference>
<dbReference type="GO" id="GO:0006284">
    <property type="term" value="P:base-excision repair"/>
    <property type="evidence" value="ECO:0007669"/>
    <property type="project" value="InterPro"/>
</dbReference>
<evidence type="ECO:0000256" key="11">
    <source>
        <dbReference type="ARBA" id="ARBA00023268"/>
    </source>
</evidence>